<protein>
    <submittedName>
        <fullName evidence="1">Uncharacterized protein</fullName>
    </submittedName>
</protein>
<proteinExistence type="predicted"/>
<keyword evidence="2" id="KW-1185">Reference proteome</keyword>
<reference evidence="1 2" key="2">
    <citation type="submission" date="2014-10" db="EMBL/GenBank/DDBJ databases">
        <title>Comparative genomics of the Paenibacillus odorifer group.</title>
        <authorList>
            <person name="Tsai Y.-C."/>
            <person name="Martin N."/>
            <person name="Korlach J."/>
            <person name="Wiedmann M."/>
        </authorList>
    </citation>
    <scope>NUCLEOTIDE SEQUENCE [LARGE SCALE GENOMIC DNA]</scope>
    <source>
        <strain evidence="1 2">DSM 18334</strain>
    </source>
</reference>
<dbReference type="eggNOG" id="ENOG502ZVHC">
    <property type="taxonomic scope" value="Bacteria"/>
</dbReference>
<dbReference type="AlphaFoldDB" id="A0A098M6H7"/>
<accession>A0A098M6H7</accession>
<organism evidence="1 2">
    <name type="scientific">Paenibacillus wynnii</name>
    <dbReference type="NCBI Taxonomy" id="268407"/>
    <lineage>
        <taxon>Bacteria</taxon>
        <taxon>Bacillati</taxon>
        <taxon>Bacillota</taxon>
        <taxon>Bacilli</taxon>
        <taxon>Bacillales</taxon>
        <taxon>Paenibacillaceae</taxon>
        <taxon>Paenibacillus</taxon>
    </lineage>
</organism>
<sequence>MWICSGLILASALLFYAIVYLYDRPGGFLDQRMSHAMGQEDTIHIPLGKTAEEAIQLFRRSPTLNVIHREPVEGGVLLFMNRIKQEVSNLQLEYVRKTWLGWKWGWGGEFSIGSSLQSKSALNYMSIPAIKGISTPFPLVYGDVLNASIKSVTVDIKGTDKYNAKLTKVTSEQTIWFVLLPSTASTPFNIEGYNEQGDLIAVKTISDSRDSGWIDLRD</sequence>
<gene>
    <name evidence="1" type="ORF">PWYN_21105</name>
</gene>
<reference evidence="1 2" key="1">
    <citation type="submission" date="2014-08" db="EMBL/GenBank/DDBJ databases">
        <authorList>
            <person name="den Bakker H.C."/>
        </authorList>
    </citation>
    <scope>NUCLEOTIDE SEQUENCE [LARGE SCALE GENOMIC DNA]</scope>
    <source>
        <strain evidence="1 2">DSM 18334</strain>
    </source>
</reference>
<dbReference type="EMBL" id="JQCR01000003">
    <property type="protein sequence ID" value="KGE17142.1"/>
    <property type="molecule type" value="Genomic_DNA"/>
</dbReference>
<name>A0A098M6H7_9BACL</name>
<dbReference type="Proteomes" id="UP000029734">
    <property type="component" value="Unassembled WGS sequence"/>
</dbReference>
<evidence type="ECO:0000313" key="2">
    <source>
        <dbReference type="Proteomes" id="UP000029734"/>
    </source>
</evidence>
<comment type="caution">
    <text evidence="1">The sequence shown here is derived from an EMBL/GenBank/DDBJ whole genome shotgun (WGS) entry which is preliminary data.</text>
</comment>
<evidence type="ECO:0000313" key="1">
    <source>
        <dbReference type="EMBL" id="KGE17142.1"/>
    </source>
</evidence>